<evidence type="ECO:0000313" key="2">
    <source>
        <dbReference type="EMBL" id="SHM65897.1"/>
    </source>
</evidence>
<accession>A0A1M7KKH3</accession>
<organism evidence="2 3">
    <name type="scientific">Lacicoccus alkaliphilus DSM 16010</name>
    <dbReference type="NCBI Taxonomy" id="1123231"/>
    <lineage>
        <taxon>Bacteria</taxon>
        <taxon>Bacillati</taxon>
        <taxon>Bacillota</taxon>
        <taxon>Bacilli</taxon>
        <taxon>Bacillales</taxon>
        <taxon>Salinicoccaceae</taxon>
        <taxon>Lacicoccus</taxon>
    </lineage>
</organism>
<feature type="compositionally biased region" description="Basic and acidic residues" evidence="1">
    <location>
        <begin position="133"/>
        <end position="154"/>
    </location>
</feature>
<reference evidence="2 3" key="1">
    <citation type="submission" date="2016-11" db="EMBL/GenBank/DDBJ databases">
        <authorList>
            <person name="Jaros S."/>
            <person name="Januszkiewicz K."/>
            <person name="Wedrychowicz H."/>
        </authorList>
    </citation>
    <scope>NUCLEOTIDE SEQUENCE [LARGE SCALE GENOMIC DNA]</scope>
    <source>
        <strain evidence="2 3">DSM 16010</strain>
    </source>
</reference>
<proteinExistence type="predicted"/>
<feature type="region of interest" description="Disordered" evidence="1">
    <location>
        <begin position="103"/>
        <end position="219"/>
    </location>
</feature>
<dbReference type="EMBL" id="FRCF01000019">
    <property type="protein sequence ID" value="SHM65897.1"/>
    <property type="molecule type" value="Genomic_DNA"/>
</dbReference>
<dbReference type="STRING" id="1123231.SAMN02745189_02573"/>
<feature type="compositionally biased region" description="Basic and acidic residues" evidence="1">
    <location>
        <begin position="163"/>
        <end position="219"/>
    </location>
</feature>
<dbReference type="AlphaFoldDB" id="A0A1M7KKH3"/>
<evidence type="ECO:0000313" key="3">
    <source>
        <dbReference type="Proteomes" id="UP000184206"/>
    </source>
</evidence>
<name>A0A1M7KKH3_9BACL</name>
<dbReference type="Proteomes" id="UP000184206">
    <property type="component" value="Unassembled WGS sequence"/>
</dbReference>
<feature type="compositionally biased region" description="Basic and acidic residues" evidence="1">
    <location>
        <begin position="108"/>
        <end position="123"/>
    </location>
</feature>
<protein>
    <submittedName>
        <fullName evidence="2">Heat induced stress protein YflT</fullName>
    </submittedName>
</protein>
<gene>
    <name evidence="2" type="ORF">SAMN02745189_02573</name>
</gene>
<keyword evidence="3" id="KW-1185">Reference proteome</keyword>
<evidence type="ECO:0000256" key="1">
    <source>
        <dbReference type="SAM" id="MobiDB-lite"/>
    </source>
</evidence>
<dbReference type="RefSeq" id="WP_072710964.1">
    <property type="nucleotide sequence ID" value="NZ_FRCF01000019.1"/>
</dbReference>
<sequence>MSRFEKLASEKDVVERLEQLQEEGVRDDEITVISGQKLEFAYLKFRDVNFKDAEGTTWDKFTSMFSDADPKDKVLADFDITESEKEHFKDALDRDEILLLKEPYGVQEEGHAGNETRDFHETQQQDAQGLESKAARDERMDAQSDIPRRQRDPSYDYPSSRGRAVEQDDDVTLKDTADDREYGYGARADEQKKRPSDRHHLDDSEYGYTKRPDETYGYK</sequence>